<accession>A0A2T2WUP7</accession>
<dbReference type="EMBL" id="PXYT01000046">
    <property type="protein sequence ID" value="PSR25956.1"/>
    <property type="molecule type" value="Genomic_DNA"/>
</dbReference>
<dbReference type="AlphaFoldDB" id="A0A2T2WUP7"/>
<keyword evidence="4 6" id="KW-1133">Transmembrane helix</keyword>
<feature type="transmembrane region" description="Helical" evidence="6">
    <location>
        <begin position="12"/>
        <end position="33"/>
    </location>
</feature>
<dbReference type="Proteomes" id="UP000242699">
    <property type="component" value="Unassembled WGS sequence"/>
</dbReference>
<reference evidence="7 8" key="1">
    <citation type="journal article" date="2014" name="BMC Genomics">
        <title>Comparison of environmental and isolate Sulfobacillus genomes reveals diverse carbon, sulfur, nitrogen, and hydrogen metabolisms.</title>
        <authorList>
            <person name="Justice N.B."/>
            <person name="Norman A."/>
            <person name="Brown C.T."/>
            <person name="Singh A."/>
            <person name="Thomas B.C."/>
            <person name="Banfield J.F."/>
        </authorList>
    </citation>
    <scope>NUCLEOTIDE SEQUENCE [LARGE SCALE GENOMIC DNA]</scope>
    <source>
        <strain evidence="7">AMDSBA1</strain>
    </source>
</reference>
<evidence type="ECO:0000256" key="4">
    <source>
        <dbReference type="ARBA" id="ARBA00022989"/>
    </source>
</evidence>
<feature type="transmembrane region" description="Helical" evidence="6">
    <location>
        <begin position="289"/>
        <end position="308"/>
    </location>
</feature>
<evidence type="ECO:0000256" key="2">
    <source>
        <dbReference type="ARBA" id="ARBA00022475"/>
    </source>
</evidence>
<evidence type="ECO:0000313" key="7">
    <source>
        <dbReference type="EMBL" id="PSR25956.1"/>
    </source>
</evidence>
<feature type="transmembrane region" description="Helical" evidence="6">
    <location>
        <begin position="244"/>
        <end position="277"/>
    </location>
</feature>
<protein>
    <submittedName>
        <fullName evidence="7">ABC transporter permease</fullName>
    </submittedName>
</protein>
<dbReference type="CDD" id="cd06579">
    <property type="entry name" value="TM_PBP1_transp_AraH_like"/>
    <property type="match status" value="1"/>
</dbReference>
<dbReference type="GO" id="GO:0022857">
    <property type="term" value="F:transmembrane transporter activity"/>
    <property type="evidence" value="ECO:0007669"/>
    <property type="project" value="InterPro"/>
</dbReference>
<evidence type="ECO:0000256" key="3">
    <source>
        <dbReference type="ARBA" id="ARBA00022692"/>
    </source>
</evidence>
<dbReference type="InterPro" id="IPR001851">
    <property type="entry name" value="ABC_transp_permease"/>
</dbReference>
<comment type="subcellular location">
    <subcellularLocation>
        <location evidence="1">Cell membrane</location>
        <topology evidence="1">Multi-pass membrane protein</topology>
    </subcellularLocation>
</comment>
<feature type="transmembrane region" description="Helical" evidence="6">
    <location>
        <begin position="156"/>
        <end position="178"/>
    </location>
</feature>
<feature type="transmembrane region" description="Helical" evidence="6">
    <location>
        <begin position="118"/>
        <end position="136"/>
    </location>
</feature>
<evidence type="ECO:0000313" key="8">
    <source>
        <dbReference type="Proteomes" id="UP000242699"/>
    </source>
</evidence>
<dbReference type="PANTHER" id="PTHR32196">
    <property type="entry name" value="ABC TRANSPORTER PERMEASE PROTEIN YPHD-RELATED-RELATED"/>
    <property type="match status" value="1"/>
</dbReference>
<sequence length="347" mass="35964">MMKAKRRLPDEIGIFSVLVVVYLIFGVMTTTFMTTSNTFTLLLNGSVVALLAIGETFVLLTGGIDLSVGAGIALSGVVAAITIQHGFPWYLGVLFALAATMAVGFFNGMVIHYVKVPPFIVTFATMGVASSIPLILTKAVPIPIAASQFSFIGQGFIGPIPFAVLLLAIVAILTHLILSRTVFGLHVYSVGGNREAARLAGVNTAKVDVAVYMVSGLLSGVAGLLDASRLMSGYPTAGSGTSLFFSIAAAVVGGVSLFGGIGSITGAVIGAVLIAVVSDGMDVMNVSSYWQPLVIGLIILVGVTIDTLRAAQAQRTSFRQALLARLGRQAVHSDEKTSESLTHKGAM</sequence>
<name>A0A2T2WUP7_9FIRM</name>
<proteinExistence type="predicted"/>
<evidence type="ECO:0000256" key="1">
    <source>
        <dbReference type="ARBA" id="ARBA00004651"/>
    </source>
</evidence>
<evidence type="ECO:0000256" key="6">
    <source>
        <dbReference type="SAM" id="Phobius"/>
    </source>
</evidence>
<dbReference type="Pfam" id="PF02653">
    <property type="entry name" value="BPD_transp_2"/>
    <property type="match status" value="1"/>
</dbReference>
<keyword evidence="3 6" id="KW-0812">Transmembrane</keyword>
<keyword evidence="5 6" id="KW-0472">Membrane</keyword>
<evidence type="ECO:0000256" key="5">
    <source>
        <dbReference type="ARBA" id="ARBA00023136"/>
    </source>
</evidence>
<keyword evidence="2" id="KW-1003">Cell membrane</keyword>
<dbReference type="GO" id="GO:0005886">
    <property type="term" value="C:plasma membrane"/>
    <property type="evidence" value="ECO:0007669"/>
    <property type="project" value="UniProtKB-SubCell"/>
</dbReference>
<feature type="transmembrane region" description="Helical" evidence="6">
    <location>
        <begin position="89"/>
        <end position="111"/>
    </location>
</feature>
<feature type="transmembrane region" description="Helical" evidence="6">
    <location>
        <begin position="66"/>
        <end position="83"/>
    </location>
</feature>
<comment type="caution">
    <text evidence="7">The sequence shown here is derived from an EMBL/GenBank/DDBJ whole genome shotgun (WGS) entry which is preliminary data.</text>
</comment>
<organism evidence="7 8">
    <name type="scientific">Sulfobacillus benefaciens</name>
    <dbReference type="NCBI Taxonomy" id="453960"/>
    <lineage>
        <taxon>Bacteria</taxon>
        <taxon>Bacillati</taxon>
        <taxon>Bacillota</taxon>
        <taxon>Clostridia</taxon>
        <taxon>Eubacteriales</taxon>
        <taxon>Clostridiales Family XVII. Incertae Sedis</taxon>
        <taxon>Sulfobacillus</taxon>
    </lineage>
</organism>
<gene>
    <name evidence="7" type="ORF">C7B43_15465</name>
</gene>
<feature type="transmembrane region" description="Helical" evidence="6">
    <location>
        <begin position="39"/>
        <end position="59"/>
    </location>
</feature>